<dbReference type="EMBL" id="CM042047">
    <property type="protein sequence ID" value="KAI3771813.1"/>
    <property type="molecule type" value="Genomic_DNA"/>
</dbReference>
<evidence type="ECO:0000313" key="1">
    <source>
        <dbReference type="EMBL" id="KAI3771813.1"/>
    </source>
</evidence>
<accession>A0ACB9FLY2</accession>
<gene>
    <name evidence="1" type="ORF">L6452_02982</name>
</gene>
<evidence type="ECO:0000313" key="2">
    <source>
        <dbReference type="Proteomes" id="UP001055879"/>
    </source>
</evidence>
<keyword evidence="2" id="KW-1185">Reference proteome</keyword>
<sequence>MVSSDSRMDDSEDEEEGAVVRVIIFISLLFTEEQLLASAFPPSEVNLVELWKFCNGPLSYELKDSNEVRSGESETIY</sequence>
<comment type="caution">
    <text evidence="1">The sequence shown here is derived from an EMBL/GenBank/DDBJ whole genome shotgun (WGS) entry which is preliminary data.</text>
</comment>
<reference evidence="2" key="1">
    <citation type="journal article" date="2022" name="Mol. Ecol. Resour.">
        <title>The genomes of chicory, endive, great burdock and yacon provide insights into Asteraceae palaeo-polyploidization history and plant inulin production.</title>
        <authorList>
            <person name="Fan W."/>
            <person name="Wang S."/>
            <person name="Wang H."/>
            <person name="Wang A."/>
            <person name="Jiang F."/>
            <person name="Liu H."/>
            <person name="Zhao H."/>
            <person name="Xu D."/>
            <person name="Zhang Y."/>
        </authorList>
    </citation>
    <scope>NUCLEOTIDE SEQUENCE [LARGE SCALE GENOMIC DNA]</scope>
    <source>
        <strain evidence="2">cv. Niubang</strain>
    </source>
</reference>
<dbReference type="Proteomes" id="UP001055879">
    <property type="component" value="Linkage Group LG01"/>
</dbReference>
<proteinExistence type="predicted"/>
<organism evidence="1 2">
    <name type="scientific">Arctium lappa</name>
    <name type="common">Greater burdock</name>
    <name type="synonym">Lappa major</name>
    <dbReference type="NCBI Taxonomy" id="4217"/>
    <lineage>
        <taxon>Eukaryota</taxon>
        <taxon>Viridiplantae</taxon>
        <taxon>Streptophyta</taxon>
        <taxon>Embryophyta</taxon>
        <taxon>Tracheophyta</taxon>
        <taxon>Spermatophyta</taxon>
        <taxon>Magnoliopsida</taxon>
        <taxon>eudicotyledons</taxon>
        <taxon>Gunneridae</taxon>
        <taxon>Pentapetalae</taxon>
        <taxon>asterids</taxon>
        <taxon>campanulids</taxon>
        <taxon>Asterales</taxon>
        <taxon>Asteraceae</taxon>
        <taxon>Carduoideae</taxon>
        <taxon>Cardueae</taxon>
        <taxon>Arctiinae</taxon>
        <taxon>Arctium</taxon>
    </lineage>
</organism>
<protein>
    <submittedName>
        <fullName evidence="1">Uncharacterized protein</fullName>
    </submittedName>
</protein>
<reference evidence="1 2" key="2">
    <citation type="journal article" date="2022" name="Mol. Ecol. Resour.">
        <title>The genomes of chicory, endive, great burdock and yacon provide insights into Asteraceae paleo-polyploidization history and plant inulin production.</title>
        <authorList>
            <person name="Fan W."/>
            <person name="Wang S."/>
            <person name="Wang H."/>
            <person name="Wang A."/>
            <person name="Jiang F."/>
            <person name="Liu H."/>
            <person name="Zhao H."/>
            <person name="Xu D."/>
            <person name="Zhang Y."/>
        </authorList>
    </citation>
    <scope>NUCLEOTIDE SEQUENCE [LARGE SCALE GENOMIC DNA]</scope>
    <source>
        <strain evidence="2">cv. Niubang</strain>
    </source>
</reference>
<name>A0ACB9FLY2_ARCLA</name>